<dbReference type="OrthoDB" id="1602884at2759"/>
<feature type="compositionally biased region" description="Polar residues" evidence="2">
    <location>
        <begin position="485"/>
        <end position="513"/>
    </location>
</feature>
<dbReference type="GO" id="GO:0036064">
    <property type="term" value="C:ciliary basal body"/>
    <property type="evidence" value="ECO:0007669"/>
    <property type="project" value="TreeGrafter"/>
</dbReference>
<sequence>MPILASSTSSLLHIWDLSVSYDHFHSSSPYLTGNQSSFPNDTPALTFDPFSSDNSSKSISSFSWLGIDPILSVSNSTAKINLVDPSGNLVSSFENDSESIISDFVVDSSDNNGLIFSDCHNKCLRRLDFKNSSFSSKPLYSTKHPIDIVTCDPTSEFFASANSINTEICIYNRLTNVKSNLISLQKEKITALELNSSRNFILLSGSSLGSLQLFDSTYSKSAPLRILPQVHLSPITKIKFPSLSPKSAYSVALDGYICLSDTKIKKSTCITLKSSSPLTALELGPGHDLYTGDIFGNICMYDSRSLKSQIWLKDTQQNTKISFLSYYHPEYHFSTSDAYPSSKSISPRISTSNSKSTLDRKSGAFLNSTYSQLRVLNSPDLSPRMASLLNSLDQSAKSSTIKSRSKTLNNNTSAFSPSRINSSDITRLNIPDSPKSKPTSLSNQSTPGSISFKKIHLSAQKSDDSPQISIDPISDKHTLDKPNHESSFNYNRLLNFLTPQKSSPDGSQNNISDDASLDPSMDSSPTHSHNPKTYDFSPNKTNSFIAHLFSSPSNSNLKRKISNLQPEPDFTQQGVKVKKVNFVNNTNKRISFTSNTGKKNYKSPFSSTEKAPMKNNQRLSDSKLTSFDQDKNGISETPFKYVRPPANSNDLSTSKYIPKSRLSQGRNSRKFKSIKDNLDNFPLSNDLKTKRYSDGLVSIPGKNISHESDKTIATPIVLNTIKNDEIESDSSKTQKRSISEKVGTSINLKTFDSLTKKSITSLLEKFESPTTNPAPIQPHQLEISRIKNSKLPSSQEPLTNVLDLKSSPVKSPNQPATDFSGKFIQSIIEDSLLSFKDEIKTDLENIHLDMIKQNFNLQTQISQLSHAVAEKDQLISRILKLEKENKRLREYDPFRKLH</sequence>
<gene>
    <name evidence="3" type="ORF">AYI68_g649</name>
</gene>
<evidence type="ECO:0000256" key="1">
    <source>
        <dbReference type="SAM" id="Coils"/>
    </source>
</evidence>
<dbReference type="SUPFAM" id="SSF50978">
    <property type="entry name" value="WD40 repeat-like"/>
    <property type="match status" value="1"/>
</dbReference>
<dbReference type="GO" id="GO:0043015">
    <property type="term" value="F:gamma-tubulin binding"/>
    <property type="evidence" value="ECO:0007669"/>
    <property type="project" value="TreeGrafter"/>
</dbReference>
<name>A0A1R0H7S2_9FUNG</name>
<dbReference type="InterPro" id="IPR052818">
    <property type="entry name" value="NEDD1_Spindle_Assembly"/>
</dbReference>
<keyword evidence="1" id="KW-0175">Coiled coil</keyword>
<dbReference type="PANTHER" id="PTHR44414">
    <property type="entry name" value="PROTEIN NEDD1"/>
    <property type="match status" value="1"/>
</dbReference>
<dbReference type="Gene3D" id="2.130.10.10">
    <property type="entry name" value="YVTN repeat-like/Quinoprotein amine dehydrogenase"/>
    <property type="match status" value="1"/>
</dbReference>
<dbReference type="GO" id="GO:0005814">
    <property type="term" value="C:centriole"/>
    <property type="evidence" value="ECO:0007669"/>
    <property type="project" value="TreeGrafter"/>
</dbReference>
<feature type="compositionally biased region" description="Polar residues" evidence="2">
    <location>
        <begin position="591"/>
        <end position="627"/>
    </location>
</feature>
<dbReference type="GO" id="GO:0007020">
    <property type="term" value="P:microtubule nucleation"/>
    <property type="evidence" value="ECO:0007669"/>
    <property type="project" value="TreeGrafter"/>
</dbReference>
<dbReference type="Proteomes" id="UP000187455">
    <property type="component" value="Unassembled WGS sequence"/>
</dbReference>
<dbReference type="STRING" id="133383.A0A1R0H7S2"/>
<evidence type="ECO:0000313" key="3">
    <source>
        <dbReference type="EMBL" id="OLY85166.1"/>
    </source>
</evidence>
<dbReference type="GO" id="GO:0000922">
    <property type="term" value="C:spindle pole"/>
    <property type="evidence" value="ECO:0007669"/>
    <property type="project" value="TreeGrafter"/>
</dbReference>
<dbReference type="InterPro" id="IPR015943">
    <property type="entry name" value="WD40/YVTN_repeat-like_dom_sf"/>
</dbReference>
<dbReference type="InterPro" id="IPR036322">
    <property type="entry name" value="WD40_repeat_dom_sf"/>
</dbReference>
<dbReference type="PANTHER" id="PTHR44414:SF1">
    <property type="entry name" value="PROTEIN NEDD1"/>
    <property type="match status" value="1"/>
</dbReference>
<feature type="compositionally biased region" description="Polar residues" evidence="2">
    <location>
        <begin position="436"/>
        <end position="449"/>
    </location>
</feature>
<feature type="coiled-coil region" evidence="1">
    <location>
        <begin position="864"/>
        <end position="891"/>
    </location>
</feature>
<feature type="region of interest" description="Disordered" evidence="2">
    <location>
        <begin position="591"/>
        <end position="654"/>
    </location>
</feature>
<dbReference type="GO" id="GO:0005737">
    <property type="term" value="C:cytoplasm"/>
    <property type="evidence" value="ECO:0007669"/>
    <property type="project" value="TreeGrafter"/>
</dbReference>
<feature type="compositionally biased region" description="Polar residues" evidence="2">
    <location>
        <begin position="399"/>
        <end position="426"/>
    </location>
</feature>
<keyword evidence="4" id="KW-1185">Reference proteome</keyword>
<evidence type="ECO:0000313" key="4">
    <source>
        <dbReference type="Proteomes" id="UP000187455"/>
    </source>
</evidence>
<feature type="compositionally biased region" description="Low complexity" evidence="2">
    <location>
        <begin position="340"/>
        <end position="356"/>
    </location>
</feature>
<proteinExistence type="predicted"/>
<reference evidence="3 4" key="1">
    <citation type="journal article" date="2016" name="Mol. Biol. Evol.">
        <title>Genome-Wide Survey of Gut Fungi (Harpellales) Reveals the First Horizontally Transferred Ubiquitin Gene from a Mosquito Host.</title>
        <authorList>
            <person name="Wang Y."/>
            <person name="White M.M."/>
            <person name="Kvist S."/>
            <person name="Moncalvo J.M."/>
        </authorList>
    </citation>
    <scope>NUCLEOTIDE SEQUENCE [LARGE SCALE GENOMIC DNA]</scope>
    <source>
        <strain evidence="3 4">ALG-7-W6</strain>
    </source>
</reference>
<dbReference type="AlphaFoldDB" id="A0A1R0H7S2"/>
<evidence type="ECO:0000256" key="2">
    <source>
        <dbReference type="SAM" id="MobiDB-lite"/>
    </source>
</evidence>
<dbReference type="GO" id="GO:0000278">
    <property type="term" value="P:mitotic cell cycle"/>
    <property type="evidence" value="ECO:0007669"/>
    <property type="project" value="TreeGrafter"/>
</dbReference>
<dbReference type="EMBL" id="LSSL01000208">
    <property type="protein sequence ID" value="OLY85166.1"/>
    <property type="molecule type" value="Genomic_DNA"/>
</dbReference>
<protein>
    <submittedName>
        <fullName evidence="3">Protein NEDD1</fullName>
    </submittedName>
</protein>
<accession>A0A1R0H7S2</accession>
<feature type="region of interest" description="Disordered" evidence="2">
    <location>
        <begin position="336"/>
        <end position="358"/>
    </location>
</feature>
<feature type="compositionally biased region" description="Basic and acidic residues" evidence="2">
    <location>
        <begin position="473"/>
        <end position="484"/>
    </location>
</feature>
<comment type="caution">
    <text evidence="3">The sequence shown here is derived from an EMBL/GenBank/DDBJ whole genome shotgun (WGS) entry which is preliminary data.</text>
</comment>
<feature type="region of interest" description="Disordered" evidence="2">
    <location>
        <begin position="399"/>
        <end position="535"/>
    </location>
</feature>
<organism evidence="3 4">
    <name type="scientific">Smittium mucronatum</name>
    <dbReference type="NCBI Taxonomy" id="133383"/>
    <lineage>
        <taxon>Eukaryota</taxon>
        <taxon>Fungi</taxon>
        <taxon>Fungi incertae sedis</taxon>
        <taxon>Zoopagomycota</taxon>
        <taxon>Kickxellomycotina</taxon>
        <taxon>Harpellomycetes</taxon>
        <taxon>Harpellales</taxon>
        <taxon>Legeriomycetaceae</taxon>
        <taxon>Smittium</taxon>
    </lineage>
</organism>